<keyword evidence="2" id="KW-1185">Reference proteome</keyword>
<reference evidence="2" key="1">
    <citation type="journal article" date="2012" name="PLoS Negl. Trop. Dis.">
        <title>A systematically improved high quality genome and transcriptome of the human blood fluke Schistosoma mansoni.</title>
        <authorList>
            <person name="Protasio A.V."/>
            <person name="Tsai I.J."/>
            <person name="Babbage A."/>
            <person name="Nichol S."/>
            <person name="Hunt M."/>
            <person name="Aslett M.A."/>
            <person name="De Silva N."/>
            <person name="Velarde G.S."/>
            <person name="Anderson T.J."/>
            <person name="Clark R.C."/>
            <person name="Davidson C."/>
            <person name="Dillon G.P."/>
            <person name="Holroyd N.E."/>
            <person name="LoVerde P.T."/>
            <person name="Lloyd C."/>
            <person name="McQuillan J."/>
            <person name="Oliveira G."/>
            <person name="Otto T.D."/>
            <person name="Parker-Manuel S.J."/>
            <person name="Quail M.A."/>
            <person name="Wilson R.A."/>
            <person name="Zerlotini A."/>
            <person name="Dunne D.W."/>
            <person name="Berriman M."/>
        </authorList>
    </citation>
    <scope>NUCLEOTIDE SEQUENCE [LARGE SCALE GENOMIC DNA]</scope>
    <source>
        <strain evidence="2">Puerto Rican</strain>
    </source>
</reference>
<dbReference type="InParanoid" id="A0A5K4F7E8"/>
<evidence type="ECO:0000313" key="2">
    <source>
        <dbReference type="Proteomes" id="UP000008854"/>
    </source>
</evidence>
<feature type="region of interest" description="Disordered" evidence="1">
    <location>
        <begin position="123"/>
        <end position="153"/>
    </location>
</feature>
<sequence>MNKDYDCEDLNSSPEIRRGLCKYDNNDSLIRDVYQFPLSPDIKNSTLNAGDGVNITDVSQLKFSPIYSPSYNSSLVDNSGFDLVDSSDASFGHRSSLLGNSDETMYPNILKLKGIPEISISHIPESEQSLERSRKSPTGFSENDEIEKRYSSDTQKQVTPNLLLRTKNFMKKHHSCVDAPPAHWISAPVALTPNRDLVHSCSSIENEVCLLVSQVQGRDFITSAQYAPKCYIKSLDYAPSIRTSFNEIGNPPKPPNFEDNLTATVSEVRIWINKIIDDS</sequence>
<proteinExistence type="predicted"/>
<protein>
    <submittedName>
        <fullName evidence="3">Uncharacterized protein</fullName>
    </submittedName>
</protein>
<evidence type="ECO:0000256" key="1">
    <source>
        <dbReference type="SAM" id="MobiDB-lite"/>
    </source>
</evidence>
<dbReference type="AlphaFoldDB" id="A0A5K4F7E8"/>
<name>A0A5K4F7E8_SCHMA</name>
<organism evidence="2 3">
    <name type="scientific">Schistosoma mansoni</name>
    <name type="common">Blood fluke</name>
    <dbReference type="NCBI Taxonomy" id="6183"/>
    <lineage>
        <taxon>Eukaryota</taxon>
        <taxon>Metazoa</taxon>
        <taxon>Spiralia</taxon>
        <taxon>Lophotrochozoa</taxon>
        <taxon>Platyhelminthes</taxon>
        <taxon>Trematoda</taxon>
        <taxon>Digenea</taxon>
        <taxon>Strigeidida</taxon>
        <taxon>Schistosomatoidea</taxon>
        <taxon>Schistosomatidae</taxon>
        <taxon>Schistosoma</taxon>
    </lineage>
</organism>
<dbReference type="Proteomes" id="UP000008854">
    <property type="component" value="Unassembled WGS sequence"/>
</dbReference>
<evidence type="ECO:0000313" key="3">
    <source>
        <dbReference type="WBParaSite" id="Smp_329670.1"/>
    </source>
</evidence>
<dbReference type="WBParaSite" id="Smp_329670.1">
    <property type="protein sequence ID" value="Smp_329670.1"/>
    <property type="gene ID" value="Smp_329670"/>
</dbReference>
<reference evidence="3" key="2">
    <citation type="submission" date="2019-11" db="UniProtKB">
        <authorList>
            <consortium name="WormBaseParasite"/>
        </authorList>
    </citation>
    <scope>IDENTIFICATION</scope>
    <source>
        <strain evidence="3">Puerto Rican</strain>
    </source>
</reference>
<accession>A0A5K4F7E8</accession>